<evidence type="ECO:0000313" key="3">
    <source>
        <dbReference type="Proteomes" id="UP000501830"/>
    </source>
</evidence>
<gene>
    <name evidence="2" type="ORF">G7058_10815</name>
</gene>
<feature type="compositionally biased region" description="Acidic residues" evidence="1">
    <location>
        <begin position="80"/>
        <end position="93"/>
    </location>
</feature>
<name>A0A6G7WJQ9_9LACT</name>
<accession>A0A6G7WJQ9</accession>
<dbReference type="KEGG" id="jpo:G7058_10815"/>
<keyword evidence="3" id="KW-1185">Reference proteome</keyword>
<dbReference type="AlphaFoldDB" id="A0A6G7WJQ9"/>
<sequence length="162" mass="18105">MKKDQLRFLALGFFLAAILLTVFQVSGLARTKNTDEKPMPVESSVESAESLVVKESESKPELSSSSEDEEEINTSSQESESLESESSQEESVDSEAFVFVVQEGQPTSVVIENLHLTGLIEDPEEVQTYIEENNLANRMQFGLYELSKNMSYQEIISIITIQ</sequence>
<reference evidence="2 3" key="1">
    <citation type="journal article" date="2017" name="Int. J. Syst. Evol. Microbiol.">
        <title>Jeotgalibaca porci sp. nov. and Jeotgalibaca arthritidis sp. nov., isolated from pigs, and emended description of the genus Jeotgalibaca.</title>
        <authorList>
            <person name="Zamora L."/>
            <person name="Perez-Sancho M."/>
            <person name="Dominguez L."/>
            <person name="Fernandez-Garayzabal J.F."/>
            <person name="Vela A.I."/>
        </authorList>
    </citation>
    <scope>NUCLEOTIDE SEQUENCE [LARGE SCALE GENOMIC DNA]</scope>
    <source>
        <strain evidence="2 3">CCUG 69148</strain>
    </source>
</reference>
<evidence type="ECO:0000256" key="1">
    <source>
        <dbReference type="SAM" id="MobiDB-lite"/>
    </source>
</evidence>
<feature type="compositionally biased region" description="Low complexity" evidence="1">
    <location>
        <begin position="40"/>
        <end position="51"/>
    </location>
</feature>
<proteinExistence type="predicted"/>
<evidence type="ECO:0000313" key="2">
    <source>
        <dbReference type="EMBL" id="QIK52495.1"/>
    </source>
</evidence>
<dbReference type="Proteomes" id="UP000501830">
    <property type="component" value="Chromosome"/>
</dbReference>
<dbReference type="RefSeq" id="WP_166063527.1">
    <property type="nucleotide sequence ID" value="NZ_CP049889.1"/>
</dbReference>
<dbReference type="GeneID" id="94553778"/>
<dbReference type="EMBL" id="CP049889">
    <property type="protein sequence ID" value="QIK52495.1"/>
    <property type="molecule type" value="Genomic_DNA"/>
</dbReference>
<organism evidence="2 3">
    <name type="scientific">Jeotgalibaca porci</name>
    <dbReference type="NCBI Taxonomy" id="1868793"/>
    <lineage>
        <taxon>Bacteria</taxon>
        <taxon>Bacillati</taxon>
        <taxon>Bacillota</taxon>
        <taxon>Bacilli</taxon>
        <taxon>Lactobacillales</taxon>
        <taxon>Carnobacteriaceae</taxon>
        <taxon>Jeotgalibaca</taxon>
    </lineage>
</organism>
<protein>
    <submittedName>
        <fullName evidence="2">Endolytic transglycosylase MltG</fullName>
    </submittedName>
</protein>
<feature type="region of interest" description="Disordered" evidence="1">
    <location>
        <begin position="32"/>
        <end position="94"/>
    </location>
</feature>
<dbReference type="Gene3D" id="3.30.1490.480">
    <property type="entry name" value="Endolytic murein transglycosylase"/>
    <property type="match status" value="1"/>
</dbReference>